<dbReference type="InterPro" id="IPR000477">
    <property type="entry name" value="RT_dom"/>
</dbReference>
<dbReference type="PANTHER" id="PTHR37984:SF5">
    <property type="entry name" value="PROTEIN NYNRIN-LIKE"/>
    <property type="match status" value="1"/>
</dbReference>
<dbReference type="InterPro" id="IPR000953">
    <property type="entry name" value="Chromo/chromo_shadow_dom"/>
</dbReference>
<sequence>MVDDDIQKIAFRTHERHYEFIVMPFGLTNAPATFQALVNTIFKPYLISKFVLIFFDDILFYSEDEKEHVNHMEKVFATLRKHALRFVQHYDSIAVPLTHLLKRGGFKCNDEAEEAFEKLKKAMMSLLVLALPNYDHPSEIETDASSYGVGAVLIQSKRPIAFYSYTLAMRDRARPVYERELMAVVLVVQRWRPYLLETRFIVKTDQKSLKFLLEQRVVQLQYQKWVAKLLGYSFEVVYKPGLESKAADALSRKPVEEDEKLQKVVAELSNERELKDGLPKAKGFEVVLVVVDCLSNHFWKELFRLVGTKLNKHTTYHPQSDGQTKRALGVSPFQVVYGCKSPTLLSYGDDDTSNSTLDEQLRERDITLAALPEHLLLAQQQMKQYADHKRRHVEFQVGVLPTIQYVKEKFEWQTQSEEVLEYKLNKTGSWDVLIGWKGLPKHEASWESYDEMHKLFPNLYFEDKMNLEGGE</sequence>
<dbReference type="Proteomes" id="UP000321947">
    <property type="component" value="Unassembled WGS sequence"/>
</dbReference>
<reference evidence="6 7" key="1">
    <citation type="submission" date="2019-08" db="EMBL/GenBank/DDBJ databases">
        <title>Draft genome sequences of two oriental melons (Cucumis melo L. var makuwa).</title>
        <authorList>
            <person name="Kwon S.-Y."/>
        </authorList>
    </citation>
    <scope>NUCLEOTIDE SEQUENCE [LARGE SCALE GENOMIC DNA]</scope>
    <source>
        <strain evidence="7">cv. Chang Bougi</strain>
        <strain evidence="6">cv. SW 3</strain>
        <tissue evidence="4">Leaf</tissue>
    </source>
</reference>
<evidence type="ECO:0000313" key="5">
    <source>
        <dbReference type="EMBL" id="TYK11436.1"/>
    </source>
</evidence>
<dbReference type="Pfam" id="PF17919">
    <property type="entry name" value="RT_RNaseH_2"/>
    <property type="match status" value="1"/>
</dbReference>
<evidence type="ECO:0000313" key="6">
    <source>
        <dbReference type="Proteomes" id="UP000321393"/>
    </source>
</evidence>
<dbReference type="InterPro" id="IPR016197">
    <property type="entry name" value="Chromo-like_dom_sf"/>
</dbReference>
<evidence type="ECO:0000259" key="2">
    <source>
        <dbReference type="PROSITE" id="PS50013"/>
    </source>
</evidence>
<evidence type="ECO:0000256" key="1">
    <source>
        <dbReference type="ARBA" id="ARBA00023268"/>
    </source>
</evidence>
<dbReference type="CDD" id="cd09274">
    <property type="entry name" value="RNase_HI_RT_Ty3"/>
    <property type="match status" value="1"/>
</dbReference>
<dbReference type="InterPro" id="IPR050951">
    <property type="entry name" value="Retrovirus_Pol_polyprotein"/>
</dbReference>
<dbReference type="CDD" id="cd01647">
    <property type="entry name" value="RT_LTR"/>
    <property type="match status" value="1"/>
</dbReference>
<evidence type="ECO:0000313" key="7">
    <source>
        <dbReference type="Proteomes" id="UP000321947"/>
    </source>
</evidence>
<dbReference type="SUPFAM" id="SSF56672">
    <property type="entry name" value="DNA/RNA polymerases"/>
    <property type="match status" value="1"/>
</dbReference>
<dbReference type="EMBL" id="SSTE01009989">
    <property type="protein sequence ID" value="KAA0052980.1"/>
    <property type="molecule type" value="Genomic_DNA"/>
</dbReference>
<name>A0A5A7UCP9_CUCMM</name>
<evidence type="ECO:0000313" key="4">
    <source>
        <dbReference type="EMBL" id="KAA0052980.1"/>
    </source>
</evidence>
<feature type="domain" description="Chromo" evidence="2">
    <location>
        <begin position="414"/>
        <end position="460"/>
    </location>
</feature>
<dbReference type="SUPFAM" id="SSF54160">
    <property type="entry name" value="Chromo domain-like"/>
    <property type="match status" value="1"/>
</dbReference>
<evidence type="ECO:0000259" key="3">
    <source>
        <dbReference type="PROSITE" id="PS50878"/>
    </source>
</evidence>
<dbReference type="Proteomes" id="UP000321393">
    <property type="component" value="Unassembled WGS sequence"/>
</dbReference>
<dbReference type="PROSITE" id="PS50878">
    <property type="entry name" value="RT_POL"/>
    <property type="match status" value="1"/>
</dbReference>
<accession>A0A5A7UCP9</accession>
<dbReference type="PANTHER" id="PTHR37984">
    <property type="entry name" value="PROTEIN CBG26694"/>
    <property type="match status" value="1"/>
</dbReference>
<dbReference type="EMBL" id="SSTD01010811">
    <property type="protein sequence ID" value="TYK11436.1"/>
    <property type="molecule type" value="Genomic_DNA"/>
</dbReference>
<proteinExistence type="predicted"/>
<dbReference type="GO" id="GO:0003824">
    <property type="term" value="F:catalytic activity"/>
    <property type="evidence" value="ECO:0007669"/>
    <property type="project" value="UniProtKB-KW"/>
</dbReference>
<dbReference type="InterPro" id="IPR043502">
    <property type="entry name" value="DNA/RNA_pol_sf"/>
</dbReference>
<dbReference type="AlphaFoldDB" id="A0A5A7UCP9"/>
<dbReference type="Gene3D" id="3.10.10.10">
    <property type="entry name" value="HIV Type 1 Reverse Transcriptase, subunit A, domain 1"/>
    <property type="match status" value="1"/>
</dbReference>
<dbReference type="InterPro" id="IPR041577">
    <property type="entry name" value="RT_RNaseH_2"/>
</dbReference>
<keyword evidence="1" id="KW-0511">Multifunctional enzyme</keyword>
<dbReference type="Pfam" id="PF00078">
    <property type="entry name" value="RVT_1"/>
    <property type="match status" value="1"/>
</dbReference>
<dbReference type="Gene3D" id="3.10.20.370">
    <property type="match status" value="1"/>
</dbReference>
<dbReference type="OrthoDB" id="2013610at2759"/>
<dbReference type="InterPro" id="IPR043128">
    <property type="entry name" value="Rev_trsase/Diguanyl_cyclase"/>
</dbReference>
<dbReference type="PROSITE" id="PS50013">
    <property type="entry name" value="CHROMO_2"/>
    <property type="match status" value="1"/>
</dbReference>
<dbReference type="Gene3D" id="3.30.70.270">
    <property type="match status" value="1"/>
</dbReference>
<feature type="domain" description="Reverse transcriptase" evidence="3">
    <location>
        <begin position="1"/>
        <end position="167"/>
    </location>
</feature>
<protein>
    <submittedName>
        <fullName evidence="4">Transposon Tf2-1 polyprotein isoform X1</fullName>
    </submittedName>
</protein>
<organism evidence="4 6">
    <name type="scientific">Cucumis melo var. makuwa</name>
    <name type="common">Oriental melon</name>
    <dbReference type="NCBI Taxonomy" id="1194695"/>
    <lineage>
        <taxon>Eukaryota</taxon>
        <taxon>Viridiplantae</taxon>
        <taxon>Streptophyta</taxon>
        <taxon>Embryophyta</taxon>
        <taxon>Tracheophyta</taxon>
        <taxon>Spermatophyta</taxon>
        <taxon>Magnoliopsida</taxon>
        <taxon>eudicotyledons</taxon>
        <taxon>Gunneridae</taxon>
        <taxon>Pentapetalae</taxon>
        <taxon>rosids</taxon>
        <taxon>fabids</taxon>
        <taxon>Cucurbitales</taxon>
        <taxon>Cucurbitaceae</taxon>
        <taxon>Benincaseae</taxon>
        <taxon>Cucumis</taxon>
    </lineage>
</organism>
<comment type="caution">
    <text evidence="4">The sequence shown here is derived from an EMBL/GenBank/DDBJ whole genome shotgun (WGS) entry which is preliminary data.</text>
</comment>
<gene>
    <name evidence="5" type="ORF">E5676_scaffold139G00920</name>
    <name evidence="4" type="ORF">E6C27_scaffold344G00910</name>
</gene>